<keyword evidence="4" id="KW-0560">Oxidoreductase</keyword>
<dbReference type="PROSITE" id="PS00570">
    <property type="entry name" value="RING_HYDROXYL_ALPHA"/>
    <property type="match status" value="1"/>
</dbReference>
<keyword evidence="3" id="KW-0479">Metal-binding</keyword>
<keyword evidence="6" id="KW-0411">Iron-sulfur</keyword>
<dbReference type="Gene3D" id="2.102.10.10">
    <property type="entry name" value="Rieske [2Fe-2S] iron-sulphur domain"/>
    <property type="match status" value="1"/>
</dbReference>
<protein>
    <submittedName>
        <fullName evidence="9">Aromatic ring-hydroxylating dioxygenase subunit alpha</fullName>
    </submittedName>
</protein>
<dbReference type="Pfam" id="PF00848">
    <property type="entry name" value="Ring_hydroxyl_A"/>
    <property type="match status" value="1"/>
</dbReference>
<gene>
    <name evidence="9" type="ORF">EYC98_07745</name>
</gene>
<keyword evidence="5" id="KW-0408">Iron</keyword>
<dbReference type="PANTHER" id="PTHR43756:SF5">
    <property type="entry name" value="CHOLINE MONOOXYGENASE, CHLOROPLASTIC"/>
    <property type="match status" value="1"/>
</dbReference>
<dbReference type="PANTHER" id="PTHR43756">
    <property type="entry name" value="CHOLINE MONOOXYGENASE, CHLOROPLASTIC"/>
    <property type="match status" value="1"/>
</dbReference>
<dbReference type="Gene3D" id="3.90.380.10">
    <property type="entry name" value="Naphthalene 1,2-dioxygenase Alpha Subunit, Chain A, domain 1"/>
    <property type="match status" value="2"/>
</dbReference>
<evidence type="ECO:0000256" key="2">
    <source>
        <dbReference type="ARBA" id="ARBA00022714"/>
    </source>
</evidence>
<sequence>MNREDTIDTTRRVLDLIAVKNLECAPSPQRLSSSMFVEAERFERDRELFARTPHVVAYGSEIKRGHYLTRTVADVPVLLVRDEDDILRAFLNACAHRGACVAHGAGEAHRFKCSYHAWCYDQTGKLIARPGAEHFDGIDEATLGLKPLPISEMKGLVTIGLQAGVEVDGHLDSVAPALAYPFENYEHLETREFPVAANWKLVVDVNFEGYHFPFLHKQSLHPFALGNASFDLFGRHCRWAFPMRSIEELRDLPEDQWPDCFDGTVVYFLFPSCVLVQGAATSQMIRIDPGSHPGEARVHFSYMLTGPANEEERALHAQGAQFANDLLRGEDFVAAAECQQGFERGRDSIVLGRNEPLLQHIHRVWDEAIGMVLKS</sequence>
<keyword evidence="10" id="KW-1185">Reference proteome</keyword>
<dbReference type="PROSITE" id="PS51296">
    <property type="entry name" value="RIESKE"/>
    <property type="match status" value="1"/>
</dbReference>
<evidence type="ECO:0000256" key="6">
    <source>
        <dbReference type="ARBA" id="ARBA00023014"/>
    </source>
</evidence>
<dbReference type="Proteomes" id="UP001143362">
    <property type="component" value="Unassembled WGS sequence"/>
</dbReference>
<dbReference type="SUPFAM" id="SSF50022">
    <property type="entry name" value="ISP domain"/>
    <property type="match status" value="1"/>
</dbReference>
<evidence type="ECO:0000256" key="4">
    <source>
        <dbReference type="ARBA" id="ARBA00023002"/>
    </source>
</evidence>
<evidence type="ECO:0000313" key="9">
    <source>
        <dbReference type="EMBL" id="MCX2980770.1"/>
    </source>
</evidence>
<feature type="domain" description="Rieske" evidence="8">
    <location>
        <begin position="54"/>
        <end position="159"/>
    </location>
</feature>
<proteinExistence type="predicted"/>
<evidence type="ECO:0000313" key="10">
    <source>
        <dbReference type="Proteomes" id="UP001143362"/>
    </source>
</evidence>
<evidence type="ECO:0000256" key="7">
    <source>
        <dbReference type="ARBA" id="ARBA00023027"/>
    </source>
</evidence>
<comment type="cofactor">
    <cofactor evidence="1">
        <name>Fe cation</name>
        <dbReference type="ChEBI" id="CHEBI:24875"/>
    </cofactor>
</comment>
<dbReference type="InterPro" id="IPR015881">
    <property type="entry name" value="ARHD_Rieske_2Fe_2S"/>
</dbReference>
<dbReference type="CDD" id="cd03469">
    <property type="entry name" value="Rieske_RO_Alpha_N"/>
    <property type="match status" value="1"/>
</dbReference>
<comment type="caution">
    <text evidence="9">The sequence shown here is derived from an EMBL/GenBank/DDBJ whole genome shotgun (WGS) entry which is preliminary data.</text>
</comment>
<keyword evidence="9" id="KW-0223">Dioxygenase</keyword>
<dbReference type="EMBL" id="SHNN01000001">
    <property type="protein sequence ID" value="MCX2980770.1"/>
    <property type="molecule type" value="Genomic_DNA"/>
</dbReference>
<reference evidence="9" key="1">
    <citation type="submission" date="2019-02" db="EMBL/GenBank/DDBJ databases">
        <authorList>
            <person name="Li S.-H."/>
        </authorList>
    </citation>
    <scope>NUCLEOTIDE SEQUENCE</scope>
    <source>
        <strain evidence="9">IMCC14734</strain>
    </source>
</reference>
<accession>A0ABT3TEM7</accession>
<name>A0ABT3TEM7_9GAMM</name>
<dbReference type="RefSeq" id="WP_279244743.1">
    <property type="nucleotide sequence ID" value="NZ_SHNN01000001.1"/>
</dbReference>
<dbReference type="InterPro" id="IPR036922">
    <property type="entry name" value="Rieske_2Fe-2S_sf"/>
</dbReference>
<evidence type="ECO:0000256" key="5">
    <source>
        <dbReference type="ARBA" id="ARBA00023004"/>
    </source>
</evidence>
<evidence type="ECO:0000256" key="3">
    <source>
        <dbReference type="ARBA" id="ARBA00022723"/>
    </source>
</evidence>
<dbReference type="InterPro" id="IPR015879">
    <property type="entry name" value="Ring_hydroxy_dOase_asu_C_dom"/>
</dbReference>
<keyword evidence="2" id="KW-0001">2Fe-2S</keyword>
<dbReference type="PRINTS" id="PR00090">
    <property type="entry name" value="RNGDIOXGNASE"/>
</dbReference>
<dbReference type="InterPro" id="IPR001663">
    <property type="entry name" value="Rng_hydr_dOase-A"/>
</dbReference>
<dbReference type="Pfam" id="PF00355">
    <property type="entry name" value="Rieske"/>
    <property type="match status" value="1"/>
</dbReference>
<keyword evidence="7" id="KW-0520">NAD</keyword>
<dbReference type="InterPro" id="IPR017941">
    <property type="entry name" value="Rieske_2Fe-2S"/>
</dbReference>
<organism evidence="9 10">
    <name type="scientific">Candidatus Litorirhabdus singularis</name>
    <dbReference type="NCBI Taxonomy" id="2518993"/>
    <lineage>
        <taxon>Bacteria</taxon>
        <taxon>Pseudomonadati</taxon>
        <taxon>Pseudomonadota</taxon>
        <taxon>Gammaproteobacteria</taxon>
        <taxon>Cellvibrionales</taxon>
        <taxon>Halieaceae</taxon>
        <taxon>Candidatus Litorirhabdus</taxon>
    </lineage>
</organism>
<evidence type="ECO:0000256" key="1">
    <source>
        <dbReference type="ARBA" id="ARBA00001962"/>
    </source>
</evidence>
<dbReference type="SUPFAM" id="SSF55961">
    <property type="entry name" value="Bet v1-like"/>
    <property type="match status" value="1"/>
</dbReference>
<dbReference type="GO" id="GO:0051213">
    <property type="term" value="F:dioxygenase activity"/>
    <property type="evidence" value="ECO:0007669"/>
    <property type="project" value="UniProtKB-KW"/>
</dbReference>
<evidence type="ECO:0000259" key="8">
    <source>
        <dbReference type="PROSITE" id="PS51296"/>
    </source>
</evidence>